<organism evidence="2">
    <name type="scientific">viral metagenome</name>
    <dbReference type="NCBI Taxonomy" id="1070528"/>
    <lineage>
        <taxon>unclassified sequences</taxon>
        <taxon>metagenomes</taxon>
        <taxon>organismal metagenomes</taxon>
    </lineage>
</organism>
<dbReference type="EMBL" id="MT141440">
    <property type="protein sequence ID" value="QJA61392.1"/>
    <property type="molecule type" value="Genomic_DNA"/>
</dbReference>
<gene>
    <name evidence="2" type="ORF">MM415A01359_0010</name>
    <name evidence="1" type="ORF">MM415B00949_0016</name>
</gene>
<evidence type="ECO:0008006" key="3">
    <source>
        <dbReference type="Google" id="ProtNLM"/>
    </source>
</evidence>
<proteinExistence type="predicted"/>
<sequence>MKEKVLLSEGDLAVLEVLEDPVLFSEFIRSTDEEIEMGTGWHYDNYQRKMLIDSSPYISIATGRTTGKTASMETKIIHTAVSNKYKKASANEILLVVQNKSQLEPVFLRLINFFRRHPLLKYFVDRFGVNMSSHEIRLLNGALIRCRIVGSTADSNVIGLHVPCIYVDEGQVFNYVAWNSLMQCLTTWDEGFNLWVSGVPNGLREKNVLYECDQVDEKFSRHNVSRLSSTRYTKEQHATDLKQYGGENGDDYVHLVLGEHGSPAFSVFDRKLMKIEDYPVTVSILNNVSLEQHAGQYNELLIAPELTVDIQKKHDLIIAGIDAGFSNDPTIITILWRDRETLVWRELARFELRRIKYPIQAKIIDWLDTIYGFNMISIDAGHSGLALCQILQDEGGEFKGKNFTKRLIPVDFQANVITGYDEEEKEVKDRVRKFTIQTLQKWSQNDQIIAFTTQDDDIITELERVGFTRDMLGQPKFFVYSPQGGQKGEDHLLASLLTWVYGYYYKYYSPEKPKGRGKYSDLARGGWLVR</sequence>
<reference evidence="2" key="1">
    <citation type="submission" date="2020-03" db="EMBL/GenBank/DDBJ databases">
        <title>The deep terrestrial virosphere.</title>
        <authorList>
            <person name="Holmfeldt K."/>
            <person name="Nilsson E."/>
            <person name="Simone D."/>
            <person name="Lopez-Fernandez M."/>
            <person name="Wu X."/>
            <person name="de Brujin I."/>
            <person name="Lundin D."/>
            <person name="Andersson A."/>
            <person name="Bertilsson S."/>
            <person name="Dopson M."/>
        </authorList>
    </citation>
    <scope>NUCLEOTIDE SEQUENCE</scope>
    <source>
        <strain evidence="2">MM415A01359</strain>
        <strain evidence="1">MM415B00949</strain>
    </source>
</reference>
<evidence type="ECO:0000313" key="1">
    <source>
        <dbReference type="EMBL" id="QJA61392.1"/>
    </source>
</evidence>
<dbReference type="Gene3D" id="3.40.50.300">
    <property type="entry name" value="P-loop containing nucleotide triphosphate hydrolases"/>
    <property type="match status" value="1"/>
</dbReference>
<dbReference type="AlphaFoldDB" id="A0A6M3K4R2"/>
<dbReference type="Gene3D" id="3.30.420.240">
    <property type="match status" value="1"/>
</dbReference>
<name>A0A6M3K4R2_9ZZZZ</name>
<dbReference type="InterPro" id="IPR027417">
    <property type="entry name" value="P-loop_NTPase"/>
</dbReference>
<protein>
    <recommendedName>
        <fullName evidence="3">Terminase</fullName>
    </recommendedName>
</protein>
<evidence type="ECO:0000313" key="2">
    <source>
        <dbReference type="EMBL" id="QJA77139.1"/>
    </source>
</evidence>
<dbReference type="EMBL" id="MT142265">
    <property type="protein sequence ID" value="QJA77139.1"/>
    <property type="molecule type" value="Genomic_DNA"/>
</dbReference>
<accession>A0A6M3K4R2</accession>